<organism evidence="4 5">
    <name type="scientific">Orbilia blumenaviensis</name>
    <dbReference type="NCBI Taxonomy" id="1796055"/>
    <lineage>
        <taxon>Eukaryota</taxon>
        <taxon>Fungi</taxon>
        <taxon>Dikarya</taxon>
        <taxon>Ascomycota</taxon>
        <taxon>Pezizomycotina</taxon>
        <taxon>Orbiliomycetes</taxon>
        <taxon>Orbiliales</taxon>
        <taxon>Orbiliaceae</taxon>
        <taxon>Orbilia</taxon>
    </lineage>
</organism>
<accession>A0AAV9UTH7</accession>
<dbReference type="PROSITE" id="PS00028">
    <property type="entry name" value="ZINC_FINGER_C2H2_1"/>
    <property type="match status" value="1"/>
</dbReference>
<evidence type="ECO:0000259" key="3">
    <source>
        <dbReference type="PROSITE" id="PS50157"/>
    </source>
</evidence>
<dbReference type="SUPFAM" id="SSF57667">
    <property type="entry name" value="beta-beta-alpha zinc fingers"/>
    <property type="match status" value="1"/>
</dbReference>
<gene>
    <name evidence="4" type="ORF">TWF730_010026</name>
</gene>
<dbReference type="EMBL" id="JAVHNS010000007">
    <property type="protein sequence ID" value="KAK6349276.1"/>
    <property type="molecule type" value="Genomic_DNA"/>
</dbReference>
<dbReference type="InterPro" id="IPR036236">
    <property type="entry name" value="Znf_C2H2_sf"/>
</dbReference>
<proteinExistence type="predicted"/>
<dbReference type="PROSITE" id="PS50157">
    <property type="entry name" value="ZINC_FINGER_C2H2_2"/>
    <property type="match status" value="1"/>
</dbReference>
<feature type="region of interest" description="Disordered" evidence="2">
    <location>
        <begin position="56"/>
        <end position="80"/>
    </location>
</feature>
<comment type="caution">
    <text evidence="4">The sequence shown here is derived from an EMBL/GenBank/DDBJ whole genome shotgun (WGS) entry which is preliminary data.</text>
</comment>
<dbReference type="AlphaFoldDB" id="A0AAV9UTH7"/>
<evidence type="ECO:0000313" key="5">
    <source>
        <dbReference type="Proteomes" id="UP001373714"/>
    </source>
</evidence>
<sequence length="236" mass="26305">MVSTPDSSKVQDSTDCSIADSSTRDYFESITKIYPGIFGGPEPPAATINPLSISVESQEHEASHPSSTSPKNNQKIHKTRKIRKIHSCHVCGDRFSSLRVMGDHMRDVHNLKGFRCGNCKYSAARHDNLEMHKRTCKPLPPKNNQVAAESSGRPTRPKGPRISIRNIKPPLLPTQIDGAYSVPNRIVETTASDRTLETEALKEQLSVTEIKLENALCEISHWKDQFFNLQKNTSVS</sequence>
<evidence type="ECO:0000313" key="4">
    <source>
        <dbReference type="EMBL" id="KAK6349276.1"/>
    </source>
</evidence>
<dbReference type="Gene3D" id="3.30.160.60">
    <property type="entry name" value="Classic Zinc Finger"/>
    <property type="match status" value="1"/>
</dbReference>
<feature type="compositionally biased region" description="Polar residues" evidence="2">
    <location>
        <begin position="64"/>
        <end position="73"/>
    </location>
</feature>
<dbReference type="GO" id="GO:0008270">
    <property type="term" value="F:zinc ion binding"/>
    <property type="evidence" value="ECO:0007669"/>
    <property type="project" value="UniProtKB-KW"/>
</dbReference>
<reference evidence="4 5" key="1">
    <citation type="submission" date="2019-10" db="EMBL/GenBank/DDBJ databases">
        <authorList>
            <person name="Palmer J.M."/>
        </authorList>
    </citation>
    <scope>NUCLEOTIDE SEQUENCE [LARGE SCALE GENOMIC DNA]</scope>
    <source>
        <strain evidence="4 5">TWF730</strain>
    </source>
</reference>
<feature type="domain" description="C2H2-type" evidence="3">
    <location>
        <begin position="86"/>
        <end position="109"/>
    </location>
</feature>
<feature type="region of interest" description="Disordered" evidence="2">
    <location>
        <begin position="137"/>
        <end position="166"/>
    </location>
</feature>
<protein>
    <recommendedName>
        <fullName evidence="3">C2H2-type domain-containing protein</fullName>
    </recommendedName>
</protein>
<dbReference type="SMART" id="SM00355">
    <property type="entry name" value="ZnF_C2H2"/>
    <property type="match status" value="2"/>
</dbReference>
<keyword evidence="1" id="KW-0479">Metal-binding</keyword>
<name>A0AAV9UTH7_9PEZI</name>
<dbReference type="Proteomes" id="UP001373714">
    <property type="component" value="Unassembled WGS sequence"/>
</dbReference>
<evidence type="ECO:0000256" key="2">
    <source>
        <dbReference type="SAM" id="MobiDB-lite"/>
    </source>
</evidence>
<dbReference type="InterPro" id="IPR013087">
    <property type="entry name" value="Znf_C2H2_type"/>
</dbReference>
<evidence type="ECO:0000256" key="1">
    <source>
        <dbReference type="PROSITE-ProRule" id="PRU00042"/>
    </source>
</evidence>
<keyword evidence="1" id="KW-0862">Zinc</keyword>
<keyword evidence="1" id="KW-0863">Zinc-finger</keyword>
<keyword evidence="5" id="KW-1185">Reference proteome</keyword>